<accession>A0A1A8W3X9</accession>
<dbReference type="EMBL" id="FLQV01000623">
    <property type="protein sequence ID" value="SBS96771.1"/>
    <property type="molecule type" value="Genomic_DNA"/>
</dbReference>
<evidence type="ECO:0000313" key="3">
    <source>
        <dbReference type="EMBL" id="SBS86368.1"/>
    </source>
</evidence>
<organism evidence="3 6">
    <name type="scientific">Plasmodium ovale curtisi</name>
    <dbReference type="NCBI Taxonomy" id="864141"/>
    <lineage>
        <taxon>Eukaryota</taxon>
        <taxon>Sar</taxon>
        <taxon>Alveolata</taxon>
        <taxon>Apicomplexa</taxon>
        <taxon>Aconoidasida</taxon>
        <taxon>Haemosporida</taxon>
        <taxon>Plasmodiidae</taxon>
        <taxon>Plasmodium</taxon>
        <taxon>Plasmodium (Plasmodium)</taxon>
    </lineage>
</organism>
<feature type="compositionally biased region" description="Polar residues" evidence="2">
    <location>
        <begin position="1103"/>
        <end position="1112"/>
    </location>
</feature>
<keyword evidence="1" id="KW-0175">Coiled coil</keyword>
<evidence type="ECO:0000256" key="1">
    <source>
        <dbReference type="SAM" id="Coils"/>
    </source>
</evidence>
<evidence type="ECO:0000313" key="6">
    <source>
        <dbReference type="Proteomes" id="UP000078560"/>
    </source>
</evidence>
<feature type="region of interest" description="Disordered" evidence="2">
    <location>
        <begin position="1082"/>
        <end position="1131"/>
    </location>
</feature>
<reference evidence="5 6" key="2">
    <citation type="submission" date="2016-05" db="EMBL/GenBank/DDBJ databases">
        <authorList>
            <person name="Naeem Raeece"/>
        </authorList>
    </citation>
    <scope>NUCLEOTIDE SEQUENCE [LARGE SCALE GENOMIC DNA]</scope>
</reference>
<feature type="region of interest" description="Disordered" evidence="2">
    <location>
        <begin position="347"/>
        <end position="368"/>
    </location>
</feature>
<reference evidence="3" key="1">
    <citation type="submission" date="2016-05" db="EMBL/GenBank/DDBJ databases">
        <authorList>
            <person name="Lavstsen T."/>
            <person name="Jespersen J.S."/>
        </authorList>
    </citation>
    <scope>NUCLEOTIDE SEQUENCE [LARGE SCALE GENOMIC DNA]</scope>
</reference>
<feature type="coiled-coil region" evidence="1">
    <location>
        <begin position="417"/>
        <end position="662"/>
    </location>
</feature>
<feature type="coiled-coil region" evidence="1">
    <location>
        <begin position="691"/>
        <end position="812"/>
    </location>
</feature>
<dbReference type="Proteomes" id="UP000078560">
    <property type="component" value="Unassembled WGS sequence"/>
</dbReference>
<proteinExistence type="predicted"/>
<feature type="compositionally biased region" description="Polar residues" evidence="2">
    <location>
        <begin position="12"/>
        <end position="23"/>
    </location>
</feature>
<feature type="compositionally biased region" description="Basic and acidic residues" evidence="2">
    <location>
        <begin position="1"/>
        <end position="10"/>
    </location>
</feature>
<feature type="compositionally biased region" description="Polar residues" evidence="2">
    <location>
        <begin position="1212"/>
        <end position="1232"/>
    </location>
</feature>
<gene>
    <name evidence="4" type="ORF">POVCU1_033860</name>
    <name evidence="3" type="ORF">POVCU2_0036790</name>
</gene>
<feature type="region of interest" description="Disordered" evidence="2">
    <location>
        <begin position="1205"/>
        <end position="1235"/>
    </location>
</feature>
<feature type="coiled-coil region" evidence="1">
    <location>
        <begin position="877"/>
        <end position="956"/>
    </location>
</feature>
<protein>
    <submittedName>
        <fullName evidence="3">Rhoptry protein, putative</fullName>
    </submittedName>
</protein>
<name>A0A1A8W3X9_PLAOA</name>
<evidence type="ECO:0000256" key="2">
    <source>
        <dbReference type="SAM" id="MobiDB-lite"/>
    </source>
</evidence>
<feature type="compositionally biased region" description="Basic and acidic residues" evidence="2">
    <location>
        <begin position="391"/>
        <end position="409"/>
    </location>
</feature>
<feature type="region of interest" description="Disordered" evidence="2">
    <location>
        <begin position="1"/>
        <end position="23"/>
    </location>
</feature>
<dbReference type="PANTHER" id="PTHR23159:SF31">
    <property type="entry name" value="CENTROSOME-ASSOCIATED PROTEIN CEP250 ISOFORM X1"/>
    <property type="match status" value="1"/>
</dbReference>
<feature type="region of interest" description="Disordered" evidence="2">
    <location>
        <begin position="831"/>
        <end position="868"/>
    </location>
</feature>
<feature type="region of interest" description="Disordered" evidence="2">
    <location>
        <begin position="1330"/>
        <end position="1349"/>
    </location>
</feature>
<feature type="compositionally biased region" description="Basic and acidic residues" evidence="2">
    <location>
        <begin position="1082"/>
        <end position="1102"/>
    </location>
</feature>
<dbReference type="EMBL" id="FLQU01000490">
    <property type="protein sequence ID" value="SBS86368.1"/>
    <property type="molecule type" value="Genomic_DNA"/>
</dbReference>
<feature type="compositionally biased region" description="Basic and acidic residues" evidence="2">
    <location>
        <begin position="1113"/>
        <end position="1124"/>
    </location>
</feature>
<evidence type="ECO:0000313" key="4">
    <source>
        <dbReference type="EMBL" id="SBS96771.1"/>
    </source>
</evidence>
<feature type="region of interest" description="Disordered" evidence="2">
    <location>
        <begin position="391"/>
        <end position="414"/>
    </location>
</feature>
<evidence type="ECO:0000313" key="5">
    <source>
        <dbReference type="Proteomes" id="UP000078546"/>
    </source>
</evidence>
<dbReference type="Proteomes" id="UP000078546">
    <property type="component" value="Unassembled WGS sequence"/>
</dbReference>
<sequence>MQPTEKEEKNYPSANLQFSDNASDDQISIDKENVWDSDINIIDDDFNVINNGDNRPQENKPTVTNADLYIVHIPILPLPLGADVSCDDTPKEMGKGMSCQEYFVYTHGEVQNNRTREKNVNVEGMSIYEEEIKEKTKDNRQRKETISLNEKLAGAMGEDSNISSNASFYVELEKEGNDNSVLNAQIENNTRNNDNKKEDNPFSPVYNEHMEENISLSVGVRGENNYSDEAYITDENENTDLSDVRKSVLHNSSEKNIYDHKLKGKSENTPQLTSDQRDGKYFEQKVQALINELNSVKDNYSNPVKHLLHVKNLLSSVQDEKLIDYFEGVIKRMDLYDCSNYMGEKANMQTNPDGKHVQPCKEGSENKIKSSDNKTYYLDIIERMKSEIKKKGEKGKVGKTGEGDEAHEAEQEDETKVTYLQNECNNLKRIIEEYETKKREYITLYEQTKSENEQLHAKLREFERNCNMVRNEKVKSEETYEHLKIQCNEITNKYETLKIKCSEYEKRYELLQGKFKQEEKTCDDYEKKYQELKLIIENKDMLLHQKDYELKENIAQHETELSNQNWTIQKLERQVDEYAKKLRNELEYEKKNDEVHKYKIDSLEKKITHLENELNDKKRENALLINSNKELHEVYANLKTKEEENEQNINNLKSNLQINEKEHSLTHEKLQEQNSKIENLLILNNKNGKMIDLLKNEKLKMENENNILKKNLLTVQEELKKIEKHSYDIYEIKNYLENTLDKNKSLMEELESEKNQKEELKNKIKLFLTEMNNSAIALETYKLKCSFFINIVRNYEEKVNMLGDKLKNYEWEIRRIRKGKKEHTVALSQFPVHGESPPERRGDTTHSVVSEDGSGSGGPAQPQSELGRLIEETVRLRDDLDSEVSRREDALKKLKNMLSVVNEKNLIINEKNYKLNKYRLLNKNLKSTIQSYQNNNKSLKENIHNLEKQIELKEVKNLVVPPKVTVHISKLSSFENNLKNELKELIGNSSNFLENTFKYINENPLKKNLQNKTFFSSLTEKKNEDFQKTDSTKDALLNNYTHDLVDVKGFAKNFIYNNMNIIPNFMNDQNFKSDEVCKNEQKWRTNSEQSEEHVTNEPRALNDRTSSMNKNNIVKDHTPRHDHNSSNMNSVSGASLSEQFEAGEKIESSNRYIDLFIGKKNMNKSGSKNRDLLNVEPVSQFYTNTENKIKDLFDMNKKKDVNKMKEKEDASKNVTVNDSNNPFSSNRYNDNNPLPKITHERVNTFQADPECGNNMNGVDIDGRYTSSTSEHNFDKINSHNDGTCNTATGQPEEETSKYDIHSGLQKVWNKLHRDNPLVVINLKKEKSKVENKNEGNLQPNISDEEAQINDDVWNEKIDLDSFEIDDNP</sequence>
<dbReference type="PANTHER" id="PTHR23159">
    <property type="entry name" value="CENTROSOMAL PROTEIN 2"/>
    <property type="match status" value="1"/>
</dbReference>